<dbReference type="EMBL" id="LXQA010963452">
    <property type="protein sequence ID" value="MCI78983.1"/>
    <property type="molecule type" value="Genomic_DNA"/>
</dbReference>
<comment type="caution">
    <text evidence="1">The sequence shown here is derived from an EMBL/GenBank/DDBJ whole genome shotgun (WGS) entry which is preliminary data.</text>
</comment>
<proteinExistence type="predicted"/>
<reference evidence="1 2" key="1">
    <citation type="journal article" date="2018" name="Front. Plant Sci.">
        <title>Red Clover (Trifolium pratense) and Zigzag Clover (T. medium) - A Picture of Genomic Similarities and Differences.</title>
        <authorList>
            <person name="Dluhosova J."/>
            <person name="Istvanek J."/>
            <person name="Nedelnik J."/>
            <person name="Repkova J."/>
        </authorList>
    </citation>
    <scope>NUCLEOTIDE SEQUENCE [LARGE SCALE GENOMIC DNA]</scope>
    <source>
        <strain evidence="2">cv. 10/8</strain>
        <tissue evidence="1">Leaf</tissue>
    </source>
</reference>
<feature type="non-terminal residue" evidence="1">
    <location>
        <position position="1"/>
    </location>
</feature>
<dbReference type="AlphaFoldDB" id="A0A392UUV0"/>
<organism evidence="1 2">
    <name type="scientific">Trifolium medium</name>
    <dbReference type="NCBI Taxonomy" id="97028"/>
    <lineage>
        <taxon>Eukaryota</taxon>
        <taxon>Viridiplantae</taxon>
        <taxon>Streptophyta</taxon>
        <taxon>Embryophyta</taxon>
        <taxon>Tracheophyta</taxon>
        <taxon>Spermatophyta</taxon>
        <taxon>Magnoliopsida</taxon>
        <taxon>eudicotyledons</taxon>
        <taxon>Gunneridae</taxon>
        <taxon>Pentapetalae</taxon>
        <taxon>rosids</taxon>
        <taxon>fabids</taxon>
        <taxon>Fabales</taxon>
        <taxon>Fabaceae</taxon>
        <taxon>Papilionoideae</taxon>
        <taxon>50 kb inversion clade</taxon>
        <taxon>NPAAA clade</taxon>
        <taxon>Hologalegina</taxon>
        <taxon>IRL clade</taxon>
        <taxon>Trifolieae</taxon>
        <taxon>Trifolium</taxon>
    </lineage>
</organism>
<sequence length="53" mass="5615">GEEEGEDGGREKIEAGAERCYGSAKEIKEDGENSEAAASFNEVVPVLLEGDDQ</sequence>
<keyword evidence="2" id="KW-1185">Reference proteome</keyword>
<protein>
    <submittedName>
        <fullName evidence="1">Uncharacterized protein</fullName>
    </submittedName>
</protein>
<evidence type="ECO:0000313" key="2">
    <source>
        <dbReference type="Proteomes" id="UP000265520"/>
    </source>
</evidence>
<accession>A0A392UUV0</accession>
<gene>
    <name evidence="1" type="ORF">A2U01_0100254</name>
</gene>
<dbReference type="Proteomes" id="UP000265520">
    <property type="component" value="Unassembled WGS sequence"/>
</dbReference>
<name>A0A392UUV0_9FABA</name>
<evidence type="ECO:0000313" key="1">
    <source>
        <dbReference type="EMBL" id="MCI78983.1"/>
    </source>
</evidence>